<gene>
    <name evidence="6" type="ORF">CBF27_04465</name>
</gene>
<dbReference type="RefSeq" id="WP_126812790.1">
    <property type="nucleotide sequence ID" value="NZ_NGKC01000003.1"/>
</dbReference>
<evidence type="ECO:0000256" key="4">
    <source>
        <dbReference type="ARBA" id="ARBA00022801"/>
    </source>
</evidence>
<keyword evidence="3" id="KW-0479">Metal-binding</keyword>
<dbReference type="InterPro" id="IPR036649">
    <property type="entry name" value="Pyrophosphatase_sf"/>
</dbReference>
<reference evidence="6 7" key="1">
    <citation type="submission" date="2017-05" db="EMBL/GenBank/DDBJ databases">
        <title>Vagococcus spp. assemblies.</title>
        <authorList>
            <person name="Gulvik C.A."/>
        </authorList>
    </citation>
    <scope>NUCLEOTIDE SEQUENCE [LARGE SCALE GENOMIC DNA]</scope>
    <source>
        <strain evidence="6 7">LMG 24798</strain>
    </source>
</reference>
<dbReference type="GO" id="GO:0005737">
    <property type="term" value="C:cytoplasm"/>
    <property type="evidence" value="ECO:0007669"/>
    <property type="project" value="InterPro"/>
</dbReference>
<dbReference type="GO" id="GO:0006796">
    <property type="term" value="P:phosphate-containing compound metabolic process"/>
    <property type="evidence" value="ECO:0007669"/>
    <property type="project" value="InterPro"/>
</dbReference>
<dbReference type="Gene3D" id="3.90.80.10">
    <property type="entry name" value="Inorganic pyrophosphatase"/>
    <property type="match status" value="1"/>
</dbReference>
<evidence type="ECO:0000313" key="6">
    <source>
        <dbReference type="EMBL" id="RSU13436.1"/>
    </source>
</evidence>
<dbReference type="OrthoDB" id="5187599at2"/>
<dbReference type="GO" id="GO:0004427">
    <property type="term" value="F:inorganic diphosphate phosphatase activity"/>
    <property type="evidence" value="ECO:0007669"/>
    <property type="project" value="UniProtKB-EC"/>
</dbReference>
<sequence length="106" mass="12240">MTITVIIDRPLGYEDAYHNIYPVNYGYVPNVLAGDGEPQDVYILNCSVPLHGTFTGKQVAVIHRRDDVEDKWVVIPPGTSVTQDQIRQDTFFLEQYFDVWIEMLDY</sequence>
<accession>A0A430AZJ5</accession>
<dbReference type="AlphaFoldDB" id="A0A430AZJ5"/>
<dbReference type="GO" id="GO:0000287">
    <property type="term" value="F:magnesium ion binding"/>
    <property type="evidence" value="ECO:0007669"/>
    <property type="project" value="InterPro"/>
</dbReference>
<evidence type="ECO:0000256" key="2">
    <source>
        <dbReference type="ARBA" id="ARBA00012146"/>
    </source>
</evidence>
<protein>
    <recommendedName>
        <fullName evidence="2">inorganic diphosphatase</fullName>
        <ecNumber evidence="2">3.6.1.1</ecNumber>
    </recommendedName>
</protein>
<dbReference type="InterPro" id="IPR008162">
    <property type="entry name" value="Pyrophosphatase"/>
</dbReference>
<keyword evidence="5" id="KW-0460">Magnesium</keyword>
<keyword evidence="7" id="KW-1185">Reference proteome</keyword>
<dbReference type="Proteomes" id="UP000286773">
    <property type="component" value="Unassembled WGS sequence"/>
</dbReference>
<comment type="cofactor">
    <cofactor evidence="1">
        <name>Mg(2+)</name>
        <dbReference type="ChEBI" id="CHEBI:18420"/>
    </cofactor>
</comment>
<dbReference type="EMBL" id="NGKC01000003">
    <property type="protein sequence ID" value="RSU13436.1"/>
    <property type="molecule type" value="Genomic_DNA"/>
</dbReference>
<dbReference type="SUPFAM" id="SSF50324">
    <property type="entry name" value="Inorganic pyrophosphatase"/>
    <property type="match status" value="1"/>
</dbReference>
<dbReference type="EC" id="3.6.1.1" evidence="2"/>
<keyword evidence="4" id="KW-0378">Hydrolase</keyword>
<proteinExistence type="predicted"/>
<dbReference type="Pfam" id="PF00719">
    <property type="entry name" value="Pyrophosphatase"/>
    <property type="match status" value="1"/>
</dbReference>
<organism evidence="6 7">
    <name type="scientific">Vagococcus acidifermentans</name>
    <dbReference type="NCBI Taxonomy" id="564710"/>
    <lineage>
        <taxon>Bacteria</taxon>
        <taxon>Bacillati</taxon>
        <taxon>Bacillota</taxon>
        <taxon>Bacilli</taxon>
        <taxon>Lactobacillales</taxon>
        <taxon>Enterococcaceae</taxon>
        <taxon>Vagococcus</taxon>
    </lineage>
</organism>
<evidence type="ECO:0000313" key="7">
    <source>
        <dbReference type="Proteomes" id="UP000286773"/>
    </source>
</evidence>
<evidence type="ECO:0000256" key="5">
    <source>
        <dbReference type="ARBA" id="ARBA00022842"/>
    </source>
</evidence>
<name>A0A430AZJ5_9ENTE</name>
<evidence type="ECO:0000256" key="1">
    <source>
        <dbReference type="ARBA" id="ARBA00001946"/>
    </source>
</evidence>
<evidence type="ECO:0000256" key="3">
    <source>
        <dbReference type="ARBA" id="ARBA00022723"/>
    </source>
</evidence>
<comment type="caution">
    <text evidence="6">The sequence shown here is derived from an EMBL/GenBank/DDBJ whole genome shotgun (WGS) entry which is preliminary data.</text>
</comment>